<feature type="domain" description="NB-ARC" evidence="4">
    <location>
        <begin position="175"/>
        <end position="252"/>
    </location>
</feature>
<dbReference type="InterPro" id="IPR041118">
    <property type="entry name" value="Rx_N"/>
</dbReference>
<evidence type="ECO:0000313" key="6">
    <source>
        <dbReference type="EMBL" id="SPC99221.1"/>
    </source>
</evidence>
<dbReference type="Pfam" id="PF00931">
    <property type="entry name" value="NB-ARC"/>
    <property type="match status" value="1"/>
</dbReference>
<dbReference type="GO" id="GO:0006952">
    <property type="term" value="P:defense response"/>
    <property type="evidence" value="ECO:0007669"/>
    <property type="project" value="UniProtKB-KW"/>
</dbReference>
<dbReference type="GO" id="GO:0043531">
    <property type="term" value="F:ADP binding"/>
    <property type="evidence" value="ECO:0007669"/>
    <property type="project" value="InterPro"/>
</dbReference>
<evidence type="ECO:0008006" key="7">
    <source>
        <dbReference type="Google" id="ProtNLM"/>
    </source>
</evidence>
<evidence type="ECO:0000256" key="3">
    <source>
        <dbReference type="ARBA" id="ARBA00022821"/>
    </source>
</evidence>
<dbReference type="PANTHER" id="PTHR19338">
    <property type="entry name" value="TRANSLOCASE OF INNER MITOCHONDRIAL MEMBRANE 13 HOMOLOG"/>
    <property type="match status" value="1"/>
</dbReference>
<keyword evidence="1" id="KW-0677">Repeat</keyword>
<dbReference type="CDD" id="cd14798">
    <property type="entry name" value="RX-CC_like"/>
    <property type="match status" value="1"/>
</dbReference>
<keyword evidence="3" id="KW-0611">Plant defense</keyword>
<reference evidence="6" key="1">
    <citation type="submission" date="2018-02" db="EMBL/GenBank/DDBJ databases">
        <authorList>
            <person name="Cohen D.B."/>
            <person name="Kent A.D."/>
        </authorList>
    </citation>
    <scope>NUCLEOTIDE SEQUENCE</scope>
</reference>
<dbReference type="Gene3D" id="3.40.50.300">
    <property type="entry name" value="P-loop containing nucleotide triphosphate hydrolases"/>
    <property type="match status" value="1"/>
</dbReference>
<dbReference type="InterPro" id="IPR002182">
    <property type="entry name" value="NB-ARC"/>
</dbReference>
<dbReference type="InterPro" id="IPR027417">
    <property type="entry name" value="P-loop_NTPase"/>
</dbReference>
<gene>
    <name evidence="6" type="ORF">FSB_LOCUS27103</name>
</gene>
<name>A0A2N9GIU3_FAGSY</name>
<evidence type="ECO:0000256" key="2">
    <source>
        <dbReference type="ARBA" id="ARBA00022741"/>
    </source>
</evidence>
<dbReference type="InterPro" id="IPR038005">
    <property type="entry name" value="RX-like_CC"/>
</dbReference>
<keyword evidence="2" id="KW-0547">Nucleotide-binding</keyword>
<evidence type="ECO:0000259" key="5">
    <source>
        <dbReference type="Pfam" id="PF18052"/>
    </source>
</evidence>
<evidence type="ECO:0000256" key="1">
    <source>
        <dbReference type="ARBA" id="ARBA00022737"/>
    </source>
</evidence>
<evidence type="ECO:0000259" key="4">
    <source>
        <dbReference type="Pfam" id="PF00931"/>
    </source>
</evidence>
<dbReference type="SUPFAM" id="SSF52540">
    <property type="entry name" value="P-loop containing nucleoside triphosphate hydrolases"/>
    <property type="match status" value="1"/>
</dbReference>
<protein>
    <recommendedName>
        <fullName evidence="7">Rx N-terminal domain-containing protein</fullName>
    </recommendedName>
</protein>
<dbReference type="PANTHER" id="PTHR19338:SF32">
    <property type="entry name" value="OS06G0287500 PROTEIN"/>
    <property type="match status" value="1"/>
</dbReference>
<sequence>MAESAVSLVIDYLVQLLVQETRLLKGIHHKVESIRGELEFIQSFLKDADRRADKQDMSNVTQTWVKQVREKAFRIEDVIDEYIYQFAKHPQMGRGRFCLLLKIFQFTTKLKLRHVIASKIQDINNDLKVLRERGERFGFNSLEQGGPSNDARRDPWHDPREASLYIEEDELVGFESPKGELIELLVKGSSNRTVILVVGIGGVGKTTLVKKVYENKQVASNFDCSAWITVFQSYKMEEILRNMIKDFYKARKEFPPREIDTMEER</sequence>
<feature type="domain" description="Disease resistance N-terminal" evidence="5">
    <location>
        <begin position="5"/>
        <end position="93"/>
    </location>
</feature>
<accession>A0A2N9GIU3</accession>
<dbReference type="Pfam" id="PF18052">
    <property type="entry name" value="Rx_N"/>
    <property type="match status" value="1"/>
</dbReference>
<dbReference type="AlphaFoldDB" id="A0A2N9GIU3"/>
<organism evidence="6">
    <name type="scientific">Fagus sylvatica</name>
    <name type="common">Beechnut</name>
    <dbReference type="NCBI Taxonomy" id="28930"/>
    <lineage>
        <taxon>Eukaryota</taxon>
        <taxon>Viridiplantae</taxon>
        <taxon>Streptophyta</taxon>
        <taxon>Embryophyta</taxon>
        <taxon>Tracheophyta</taxon>
        <taxon>Spermatophyta</taxon>
        <taxon>Magnoliopsida</taxon>
        <taxon>eudicotyledons</taxon>
        <taxon>Gunneridae</taxon>
        <taxon>Pentapetalae</taxon>
        <taxon>rosids</taxon>
        <taxon>fabids</taxon>
        <taxon>Fagales</taxon>
        <taxon>Fagaceae</taxon>
        <taxon>Fagus</taxon>
    </lineage>
</organism>
<proteinExistence type="predicted"/>
<dbReference type="Gene3D" id="1.20.5.4130">
    <property type="match status" value="1"/>
</dbReference>
<dbReference type="EMBL" id="OIVN01001949">
    <property type="protein sequence ID" value="SPC99221.1"/>
    <property type="molecule type" value="Genomic_DNA"/>
</dbReference>